<dbReference type="KEGG" id="mha:HF1_08870"/>
<proteinExistence type="predicted"/>
<name>E8ZIC4_MYCHL</name>
<keyword evidence="2" id="KW-1185">Reference proteome</keyword>
<reference evidence="1 2" key="1">
    <citation type="journal article" date="2011" name="J. Bacteriol.">
        <title>Complete genome sequence of Mycoplasma haemofelis, a hemotropic mycoplasma.</title>
        <authorList>
            <person name="Barker E.N."/>
            <person name="Helps C.R."/>
            <person name="Peters I.R."/>
            <person name="Darby A.C."/>
            <person name="Radford A.D."/>
            <person name="Tasker S."/>
        </authorList>
    </citation>
    <scope>NUCLEOTIDE SEQUENCE [LARGE SCALE GENOMIC DNA]</scope>
    <source>
        <strain evidence="1 2">Langford 1</strain>
    </source>
</reference>
<dbReference type="AlphaFoldDB" id="E8ZIC4"/>
<dbReference type="EMBL" id="FR773153">
    <property type="protein sequence ID" value="CBY92895.1"/>
    <property type="molecule type" value="Genomic_DNA"/>
</dbReference>
<dbReference type="HOGENOM" id="CLU_1480492_0_0_14"/>
<protein>
    <submittedName>
        <fullName evidence="1">Uncharacterized protein</fullName>
    </submittedName>
</protein>
<organism evidence="1 2">
    <name type="scientific">Mycoplasma haemofelis (strain Langford 1)</name>
    <name type="common">Haemobartonella felis</name>
    <dbReference type="NCBI Taxonomy" id="941640"/>
    <lineage>
        <taxon>Bacteria</taxon>
        <taxon>Bacillati</taxon>
        <taxon>Mycoplasmatota</taxon>
        <taxon>Mollicutes</taxon>
        <taxon>Mycoplasmataceae</taxon>
        <taxon>Mycoplasma</taxon>
    </lineage>
</organism>
<accession>E8ZIC4</accession>
<dbReference type="Proteomes" id="UP000008637">
    <property type="component" value="Chromosome"/>
</dbReference>
<gene>
    <name evidence="1" type="ordered locus">HF1_08870</name>
</gene>
<evidence type="ECO:0000313" key="2">
    <source>
        <dbReference type="Proteomes" id="UP000008637"/>
    </source>
</evidence>
<evidence type="ECO:0000313" key="1">
    <source>
        <dbReference type="EMBL" id="CBY92895.1"/>
    </source>
</evidence>
<sequence>MPSLVSLAKPNRKLLTLTGCYGVSCGGVYLVLSQVLNKGEQSEPQNLITLTKEEVTEINEQQDEPQKDTSPDVVEPILAPVPVEKSKREGVIDTVNNQYLTAENAKKQGSRYHFEKGYYRLPQLGNDQEWNQLLKKFKEDSGAQSITTVEEVKKYCLDELQWTDSTINLDKLQEERFPTREYLCIWNHFKHRPEE</sequence>